<keyword evidence="3 8" id="KW-0812">Transmembrane</keyword>
<feature type="compositionally biased region" description="Polar residues" evidence="9">
    <location>
        <begin position="587"/>
        <end position="601"/>
    </location>
</feature>
<evidence type="ECO:0000256" key="9">
    <source>
        <dbReference type="SAM" id="MobiDB-lite"/>
    </source>
</evidence>
<dbReference type="Gene3D" id="1.10.287.70">
    <property type="match status" value="1"/>
</dbReference>
<keyword evidence="2 8" id="KW-0813">Transport</keyword>
<dbReference type="GO" id="GO:0030322">
    <property type="term" value="P:stabilization of membrane potential"/>
    <property type="evidence" value="ECO:0007669"/>
    <property type="project" value="TreeGrafter"/>
</dbReference>
<evidence type="ECO:0000256" key="3">
    <source>
        <dbReference type="ARBA" id="ARBA00022692"/>
    </source>
</evidence>
<evidence type="ECO:0000256" key="7">
    <source>
        <dbReference type="ARBA" id="ARBA00023303"/>
    </source>
</evidence>
<feature type="domain" description="Potassium channel" evidence="11">
    <location>
        <begin position="403"/>
        <end position="472"/>
    </location>
</feature>
<dbReference type="GO" id="GO:0022841">
    <property type="term" value="F:potassium ion leak channel activity"/>
    <property type="evidence" value="ECO:0007669"/>
    <property type="project" value="TreeGrafter"/>
</dbReference>
<reference evidence="12 13" key="1">
    <citation type="submission" date="2020-04" db="EMBL/GenBank/DDBJ databases">
        <authorList>
            <person name="Laetsch R D."/>
            <person name="Stevens L."/>
            <person name="Kumar S."/>
            <person name="Blaxter L. M."/>
        </authorList>
    </citation>
    <scope>NUCLEOTIDE SEQUENCE [LARGE SCALE GENOMIC DNA]</scope>
</reference>
<feature type="domain" description="Potassium channel" evidence="11">
    <location>
        <begin position="292"/>
        <end position="362"/>
    </location>
</feature>
<evidence type="ECO:0000313" key="13">
    <source>
        <dbReference type="Proteomes" id="UP000494206"/>
    </source>
</evidence>
<dbReference type="EMBL" id="CADEPM010000001">
    <property type="protein sequence ID" value="CAB3398377.1"/>
    <property type="molecule type" value="Genomic_DNA"/>
</dbReference>
<gene>
    <name evidence="12" type="ORF">CBOVIS_LOCUS1656</name>
</gene>
<comment type="similarity">
    <text evidence="8">Belongs to the two pore domain potassium channel (TC 1.A.1.8) family.</text>
</comment>
<evidence type="ECO:0000256" key="2">
    <source>
        <dbReference type="ARBA" id="ARBA00022448"/>
    </source>
</evidence>
<keyword evidence="7 8" id="KW-0407">Ion channel</keyword>
<evidence type="ECO:0000256" key="8">
    <source>
        <dbReference type="RuleBase" id="RU003857"/>
    </source>
</evidence>
<evidence type="ECO:0000256" key="6">
    <source>
        <dbReference type="ARBA" id="ARBA00023136"/>
    </source>
</evidence>
<dbReference type="GO" id="GO:0005886">
    <property type="term" value="C:plasma membrane"/>
    <property type="evidence" value="ECO:0007669"/>
    <property type="project" value="TreeGrafter"/>
</dbReference>
<name>A0A8S1EKR8_9PELO</name>
<dbReference type="PRINTS" id="PR01333">
    <property type="entry name" value="2POREKCHANEL"/>
</dbReference>
<feature type="transmembrane region" description="Helical" evidence="10">
    <location>
        <begin position="394"/>
        <end position="417"/>
    </location>
</feature>
<dbReference type="Proteomes" id="UP000494206">
    <property type="component" value="Unassembled WGS sequence"/>
</dbReference>
<dbReference type="Pfam" id="PF07885">
    <property type="entry name" value="Ion_trans_2"/>
    <property type="match status" value="2"/>
</dbReference>
<feature type="transmembrane region" description="Helical" evidence="10">
    <location>
        <begin position="455"/>
        <end position="472"/>
    </location>
</feature>
<feature type="compositionally biased region" description="Acidic residues" evidence="9">
    <location>
        <begin position="29"/>
        <end position="38"/>
    </location>
</feature>
<comment type="caution">
    <text evidence="12">The sequence shown here is derived from an EMBL/GenBank/DDBJ whole genome shotgun (WGS) entry which is preliminary data.</text>
</comment>
<feature type="region of interest" description="Disordered" evidence="9">
    <location>
        <begin position="587"/>
        <end position="608"/>
    </location>
</feature>
<keyword evidence="13" id="KW-1185">Reference proteome</keyword>
<evidence type="ECO:0000256" key="5">
    <source>
        <dbReference type="ARBA" id="ARBA00023065"/>
    </source>
</evidence>
<evidence type="ECO:0000259" key="11">
    <source>
        <dbReference type="Pfam" id="PF07885"/>
    </source>
</evidence>
<feature type="transmembrane region" description="Helical" evidence="10">
    <location>
        <begin position="335"/>
        <end position="355"/>
    </location>
</feature>
<dbReference type="SUPFAM" id="SSF81324">
    <property type="entry name" value="Voltage-gated potassium channels"/>
    <property type="match status" value="2"/>
</dbReference>
<feature type="transmembrane region" description="Helical" evidence="10">
    <location>
        <begin position="429"/>
        <end position="448"/>
    </location>
</feature>
<dbReference type="AlphaFoldDB" id="A0A8S1EKR8"/>
<keyword evidence="4 10" id="KW-1133">Transmembrane helix</keyword>
<feature type="region of interest" description="Disordered" evidence="9">
    <location>
        <begin position="1"/>
        <end position="76"/>
    </location>
</feature>
<dbReference type="InterPro" id="IPR003280">
    <property type="entry name" value="2pore_dom_K_chnl"/>
</dbReference>
<sequence>MTNENISGSGFHHRNKHTAVLEGINEEQGSLEDEETDNEEAHRKNGTQMDQLDVKSASDHDDDDEEPKHLTHRSLSVSNAALDEKHRFEAEQQQAPPAQRYTRHMSIDQRGGNLKHPTPISRDQDAIDRYYERNHYTVTGRDRNVDFYNKLPLHLQHRMGGTHNFESQSRVSRMSSPGALGEPVVPTTRRFDKSVYWFVFNRKKIGFRHIFIVLFVIFYTLLGATVFYTIESANERKEVMIHEKNLEELLTKLAENITERVNDPNTSTNTSIMKDYIKTAYIDLMKLEGQYKGSTYYKLEEGGNNWKWTFDSAFFFSMNVYTTTGYGSIAPETTLGQFFTILYGFIFVPCTLVALRDLGQFFLVQLTKLYAHTIQKYRDLIGDKNVDQDEIIRLPIRVCLSLLSLYLAGCTMFIYFYDDLLGPEPGTGMSLFLCFYFSFISLSTIGLGDIMPNNATFSPIISIMFFVGMAVTKVVNRSTYIAVENGIFGVLTLIDNKLDSMFRRVAPEPPQSTGIKTPQRQGSIDAASIYPDESANEMLNNATVRSIANFMKSNADIYGGGFGRVQLRRGDLMNYDNQNTVTSLSQIRNRANSASQNAKDQGNSKEPV</sequence>
<proteinExistence type="inferred from homology"/>
<keyword evidence="5 8" id="KW-0406">Ion transport</keyword>
<feature type="transmembrane region" description="Helical" evidence="10">
    <location>
        <begin position="210"/>
        <end position="230"/>
    </location>
</feature>
<keyword evidence="6 10" id="KW-0472">Membrane</keyword>
<comment type="subcellular location">
    <subcellularLocation>
        <location evidence="1">Membrane</location>
        <topology evidence="1">Multi-pass membrane protein</topology>
    </subcellularLocation>
</comment>
<dbReference type="InterPro" id="IPR013099">
    <property type="entry name" value="K_chnl_dom"/>
</dbReference>
<dbReference type="GO" id="GO:0015271">
    <property type="term" value="F:outward rectifier potassium channel activity"/>
    <property type="evidence" value="ECO:0007669"/>
    <property type="project" value="TreeGrafter"/>
</dbReference>
<dbReference type="PANTHER" id="PTHR11003:SF261">
    <property type="entry name" value="POTASSIUM CHANNEL DOMAIN-CONTAINING PROTEIN"/>
    <property type="match status" value="1"/>
</dbReference>
<evidence type="ECO:0000256" key="10">
    <source>
        <dbReference type="SAM" id="Phobius"/>
    </source>
</evidence>
<protein>
    <recommendedName>
        <fullName evidence="11">Potassium channel domain-containing protein</fullName>
    </recommendedName>
</protein>
<accession>A0A8S1EKR8</accession>
<evidence type="ECO:0000256" key="1">
    <source>
        <dbReference type="ARBA" id="ARBA00004141"/>
    </source>
</evidence>
<dbReference type="PANTHER" id="PTHR11003">
    <property type="entry name" value="POTASSIUM CHANNEL, SUBFAMILY K"/>
    <property type="match status" value="1"/>
</dbReference>
<evidence type="ECO:0000256" key="4">
    <source>
        <dbReference type="ARBA" id="ARBA00022989"/>
    </source>
</evidence>
<evidence type="ECO:0000313" key="12">
    <source>
        <dbReference type="EMBL" id="CAB3398377.1"/>
    </source>
</evidence>
<dbReference type="OrthoDB" id="297496at2759"/>
<organism evidence="12 13">
    <name type="scientific">Caenorhabditis bovis</name>
    <dbReference type="NCBI Taxonomy" id="2654633"/>
    <lineage>
        <taxon>Eukaryota</taxon>
        <taxon>Metazoa</taxon>
        <taxon>Ecdysozoa</taxon>
        <taxon>Nematoda</taxon>
        <taxon>Chromadorea</taxon>
        <taxon>Rhabditida</taxon>
        <taxon>Rhabditina</taxon>
        <taxon>Rhabditomorpha</taxon>
        <taxon>Rhabditoidea</taxon>
        <taxon>Rhabditidae</taxon>
        <taxon>Peloderinae</taxon>
        <taxon>Caenorhabditis</taxon>
    </lineage>
</organism>
<dbReference type="FunFam" id="1.10.287.70:FF:000151">
    <property type="entry name" value="TWiK family of potassium channels"/>
    <property type="match status" value="1"/>
</dbReference>